<dbReference type="AlphaFoldDB" id="A0A6C1DXW6"/>
<evidence type="ECO:0000256" key="1">
    <source>
        <dbReference type="ARBA" id="ARBA00022617"/>
    </source>
</evidence>
<dbReference type="EMBL" id="CP048994">
    <property type="protein sequence ID" value="QID81589.1"/>
    <property type="molecule type" value="Genomic_DNA"/>
</dbReference>
<evidence type="ECO:0000256" key="5">
    <source>
        <dbReference type="SAM" id="MobiDB-lite"/>
    </source>
</evidence>
<gene>
    <name evidence="7" type="primary">IRC21_1</name>
    <name evidence="7" type="ORF">GRS66_003976</name>
</gene>
<evidence type="ECO:0000313" key="7">
    <source>
        <dbReference type="EMBL" id="QID81589.1"/>
    </source>
</evidence>
<organism evidence="7 8">
    <name type="scientific">Saccharomyces pastorianus</name>
    <name type="common">Lager yeast</name>
    <name type="synonym">Saccharomyces cerevisiae x Saccharomyces eubayanus</name>
    <dbReference type="NCBI Taxonomy" id="27292"/>
    <lineage>
        <taxon>Eukaryota</taxon>
        <taxon>Fungi</taxon>
        <taxon>Dikarya</taxon>
        <taxon>Ascomycota</taxon>
        <taxon>Saccharomycotina</taxon>
        <taxon>Saccharomycetes</taxon>
        <taxon>Saccharomycetales</taxon>
        <taxon>Saccharomycetaceae</taxon>
        <taxon>Saccharomyces</taxon>
    </lineage>
</organism>
<dbReference type="GO" id="GO:0004128">
    <property type="term" value="F:cytochrome-b5 reductase activity, acting on NAD(P)H"/>
    <property type="evidence" value="ECO:0007669"/>
    <property type="project" value="TreeGrafter"/>
</dbReference>
<keyword evidence="8" id="KW-1185">Reference proteome</keyword>
<dbReference type="OrthoDB" id="432299at2759"/>
<dbReference type="PANTHER" id="PTHR46237">
    <property type="entry name" value="CYTOCHROME B5 REDUCTASE 4 FAMILY MEMBER"/>
    <property type="match status" value="1"/>
</dbReference>
<protein>
    <submittedName>
        <fullName evidence="7">Increased recombination centers protein 21</fullName>
    </submittedName>
</protein>
<evidence type="ECO:0000256" key="2">
    <source>
        <dbReference type="ARBA" id="ARBA00022723"/>
    </source>
</evidence>
<dbReference type="Gene3D" id="3.10.120.10">
    <property type="entry name" value="Cytochrome b5-like heme/steroid binding domain"/>
    <property type="match status" value="1"/>
</dbReference>
<comment type="similarity">
    <text evidence="4">Belongs to the cytochrome b5 family.</text>
</comment>
<dbReference type="InterPro" id="IPR051872">
    <property type="entry name" value="Cytochrome_b5/Flavoprotein_Rdt"/>
</dbReference>
<keyword evidence="1 4" id="KW-0349">Heme</keyword>
<accession>A0A6C1DXW6</accession>
<dbReference type="PROSITE" id="PS50255">
    <property type="entry name" value="CYTOCHROME_B5_2"/>
    <property type="match status" value="1"/>
</dbReference>
<evidence type="ECO:0000259" key="6">
    <source>
        <dbReference type="PROSITE" id="PS50255"/>
    </source>
</evidence>
<dbReference type="InterPro" id="IPR001199">
    <property type="entry name" value="Cyt_B5-like_heme/steroid-bd"/>
</dbReference>
<keyword evidence="2 4" id="KW-0479">Metal-binding</keyword>
<keyword evidence="3 4" id="KW-0408">Iron</keyword>
<dbReference type="SUPFAM" id="SSF55856">
    <property type="entry name" value="Cytochrome b5-like heme/steroid binding domain"/>
    <property type="match status" value="1"/>
</dbReference>
<evidence type="ECO:0000256" key="3">
    <source>
        <dbReference type="ARBA" id="ARBA00023004"/>
    </source>
</evidence>
<dbReference type="Pfam" id="PF00173">
    <property type="entry name" value="Cyt-b5"/>
    <property type="match status" value="1"/>
</dbReference>
<dbReference type="InterPro" id="IPR018506">
    <property type="entry name" value="Cyt_B5_heme-BS"/>
</dbReference>
<proteinExistence type="inferred from homology"/>
<dbReference type="Proteomes" id="UP000501346">
    <property type="component" value="Chromosome ScXIII"/>
</dbReference>
<dbReference type="PROSITE" id="PS00191">
    <property type="entry name" value="CYTOCHROME_B5_1"/>
    <property type="match status" value="1"/>
</dbReference>
<feature type="compositionally biased region" description="Polar residues" evidence="5">
    <location>
        <begin position="1"/>
        <end position="15"/>
    </location>
</feature>
<dbReference type="GO" id="GO:0046872">
    <property type="term" value="F:metal ion binding"/>
    <property type="evidence" value="ECO:0007669"/>
    <property type="project" value="UniProtKB-UniRule"/>
</dbReference>
<dbReference type="PANTHER" id="PTHR46237:SF1">
    <property type="entry name" value="CYTOCHROME B5 REDUCTASE 4"/>
    <property type="match status" value="1"/>
</dbReference>
<dbReference type="GO" id="GO:0020037">
    <property type="term" value="F:heme binding"/>
    <property type="evidence" value="ECO:0007669"/>
    <property type="project" value="UniProtKB-UniRule"/>
</dbReference>
<dbReference type="InterPro" id="IPR036400">
    <property type="entry name" value="Cyt_B5-like_heme/steroid_sf"/>
</dbReference>
<name>A0A6C1DXW6_SACPS</name>
<dbReference type="GO" id="GO:0005737">
    <property type="term" value="C:cytoplasm"/>
    <property type="evidence" value="ECO:0007669"/>
    <property type="project" value="TreeGrafter"/>
</dbReference>
<evidence type="ECO:0000256" key="4">
    <source>
        <dbReference type="RuleBase" id="RU362121"/>
    </source>
</evidence>
<evidence type="ECO:0000313" key="8">
    <source>
        <dbReference type="Proteomes" id="UP000501346"/>
    </source>
</evidence>
<reference evidence="7 8" key="1">
    <citation type="journal article" date="2019" name="BMC Genomics">
        <title>Chromosome level assembly and comparative genome analysis confirm lager-brewing yeasts originated from a single hybridization.</title>
        <authorList>
            <person name="Salazar A.N."/>
            <person name="Gorter de Vries A.R."/>
            <person name="van den Broek M."/>
            <person name="Brouwers N."/>
            <person name="de la Torre Cortes P."/>
            <person name="Kuijpers N.G.A."/>
            <person name="Daran J.G."/>
            <person name="Abeel T."/>
        </authorList>
    </citation>
    <scope>NUCLEOTIDE SEQUENCE [LARGE SCALE GENOMIC DNA]</scope>
    <source>
        <strain evidence="7 8">CBS 1483</strain>
    </source>
</reference>
<feature type="region of interest" description="Disordered" evidence="5">
    <location>
        <begin position="1"/>
        <end position="20"/>
    </location>
</feature>
<sequence length="201" mass="23212">MSSDGMNRDVSNSKPNVRFAAPQRLSVAHPTISSPLHMPMSKSSRKPLVRTKIRLDPGHSALDWHSLTSNPANYYTKFVSLQLIQDLLDDPVFQKDNFKFSPSQLKNQLLVQKIPLYKIMPPLRINRKIVKKHCKGEDELWCVINGKVYDISSYLKFHPGGTDILLKHRNSDDLITYFNKYHQWVNYEKLLQVCFIGVVCE</sequence>
<feature type="domain" description="Cytochrome b5 heme-binding" evidence="6">
    <location>
        <begin position="122"/>
        <end position="200"/>
    </location>
</feature>
<dbReference type="SMART" id="SM01117">
    <property type="entry name" value="Cyt-b5"/>
    <property type="match status" value="1"/>
</dbReference>